<dbReference type="OrthoDB" id="5429780at2759"/>
<accession>A0A8H3EV59</accession>
<dbReference type="AlphaFoldDB" id="A0A8H3EV59"/>
<protein>
    <submittedName>
        <fullName evidence="1">Uncharacterized protein</fullName>
    </submittedName>
</protein>
<evidence type="ECO:0000313" key="2">
    <source>
        <dbReference type="Proteomes" id="UP000664169"/>
    </source>
</evidence>
<dbReference type="EMBL" id="CAJPDQ010000007">
    <property type="protein sequence ID" value="CAF9911984.1"/>
    <property type="molecule type" value="Genomic_DNA"/>
</dbReference>
<name>A0A8H3EV59_9LECA</name>
<proteinExistence type="predicted"/>
<reference evidence="1" key="1">
    <citation type="submission" date="2021-03" db="EMBL/GenBank/DDBJ databases">
        <authorList>
            <person name="Tagirdzhanova G."/>
        </authorList>
    </citation>
    <scope>NUCLEOTIDE SEQUENCE</scope>
</reference>
<keyword evidence="2" id="KW-1185">Reference proteome</keyword>
<organism evidence="1 2">
    <name type="scientific">Gomphillus americanus</name>
    <dbReference type="NCBI Taxonomy" id="1940652"/>
    <lineage>
        <taxon>Eukaryota</taxon>
        <taxon>Fungi</taxon>
        <taxon>Dikarya</taxon>
        <taxon>Ascomycota</taxon>
        <taxon>Pezizomycotina</taxon>
        <taxon>Lecanoromycetes</taxon>
        <taxon>OSLEUM clade</taxon>
        <taxon>Ostropomycetidae</taxon>
        <taxon>Ostropales</taxon>
        <taxon>Graphidaceae</taxon>
        <taxon>Gomphilloideae</taxon>
        <taxon>Gomphillus</taxon>
    </lineage>
</organism>
<gene>
    <name evidence="1" type="ORF">GOMPHAMPRED_007514</name>
</gene>
<comment type="caution">
    <text evidence="1">The sequence shown here is derived from an EMBL/GenBank/DDBJ whole genome shotgun (WGS) entry which is preliminary data.</text>
</comment>
<dbReference type="Proteomes" id="UP000664169">
    <property type="component" value="Unassembled WGS sequence"/>
</dbReference>
<sequence>MDLLDVGVPKNLVSQAAIEFSGFNALTASVIWTRWSGMSDSEKELFSFQHFLQEYIASIEFDITYGCESYRTAFTRYGLRAELISGLVDEEFDDLMHTKSSKAWAQEIIYNRYLFLEYGRIASDSRQIQRNTGVAPARVSSFTVASGSGQAFPGMDNEPATLSSGERLLDGAWSTVKIMLIFADKLDFVPIISDSPTDFNGRHSGWSFTPQLSAALHYAKYYKRLYPKEKIVVICLRIPNHLLEGDNQPYTLQYPSDMFKKVIWLSRRRGRRTSDMMDVNFMNAKLIIGHTSRGSETPFNQMQSWNEISDANLVYIQDGGLKKPMTQYYFEDEFESILEEALKQENLTIHDADNPEYEVDVSI</sequence>
<evidence type="ECO:0000313" key="1">
    <source>
        <dbReference type="EMBL" id="CAF9911984.1"/>
    </source>
</evidence>